<dbReference type="EMBL" id="CP107006">
    <property type="protein sequence ID" value="UYQ95590.1"/>
    <property type="molecule type" value="Genomic_DNA"/>
</dbReference>
<protein>
    <submittedName>
        <fullName evidence="2">Toxin</fullName>
    </submittedName>
</protein>
<keyword evidence="3" id="KW-1185">Reference proteome</keyword>
<dbReference type="Proteomes" id="UP001162741">
    <property type="component" value="Chromosome"/>
</dbReference>
<gene>
    <name evidence="2" type="ORF">MKQ68_10805</name>
</gene>
<dbReference type="Pfam" id="PF15649">
    <property type="entry name" value="Tox-REase-7"/>
    <property type="match status" value="1"/>
</dbReference>
<dbReference type="InterPro" id="IPR028903">
    <property type="entry name" value="Tox-REase-7_dom"/>
</dbReference>
<evidence type="ECO:0000313" key="3">
    <source>
        <dbReference type="Proteomes" id="UP001162741"/>
    </source>
</evidence>
<evidence type="ECO:0000259" key="1">
    <source>
        <dbReference type="Pfam" id="PF15649"/>
    </source>
</evidence>
<dbReference type="RefSeq" id="WP_264283308.1">
    <property type="nucleotide sequence ID" value="NZ_CP107006.1"/>
</dbReference>
<accession>A0ABY6J7Y4</accession>
<feature type="domain" description="Tox-REase-7" evidence="1">
    <location>
        <begin position="76"/>
        <end position="156"/>
    </location>
</feature>
<name>A0ABY6J7Y4_9BACT</name>
<sequence length="175" mass="18013">MQGASEITGGKATMAAGGAASLSGVGAVAGAPTAAVGGVISLHGTGVTTIATLDLGINLVAFAELSKGGAAPVKQGAEAERATSMDANAAKERYDGPVTGKPRIADGSNSRQLQETKDVLYQHLSRQLKDGIQHAKNTGREFVLWLREGYKVSKTLKEEATKGNVIIKTIPKKTN</sequence>
<evidence type="ECO:0000313" key="2">
    <source>
        <dbReference type="EMBL" id="UYQ95590.1"/>
    </source>
</evidence>
<reference evidence="2" key="1">
    <citation type="submission" date="2022-10" db="EMBL/GenBank/DDBJ databases">
        <title>Chitinophaga sp. nov., isolated from soil.</title>
        <authorList>
            <person name="Jeon C.O."/>
        </authorList>
    </citation>
    <scope>NUCLEOTIDE SEQUENCE</scope>
    <source>
        <strain evidence="2">R8</strain>
    </source>
</reference>
<organism evidence="2 3">
    <name type="scientific">Chitinophaga horti</name>
    <dbReference type="NCBI Taxonomy" id="2920382"/>
    <lineage>
        <taxon>Bacteria</taxon>
        <taxon>Pseudomonadati</taxon>
        <taxon>Bacteroidota</taxon>
        <taxon>Chitinophagia</taxon>
        <taxon>Chitinophagales</taxon>
        <taxon>Chitinophagaceae</taxon>
        <taxon>Chitinophaga</taxon>
    </lineage>
</organism>
<proteinExistence type="predicted"/>